<dbReference type="RefSeq" id="WP_286052468.1">
    <property type="nucleotide sequence ID" value="NZ_JASVWF010000002.1"/>
</dbReference>
<dbReference type="PROSITE" id="PS51819">
    <property type="entry name" value="VOC"/>
    <property type="match status" value="1"/>
</dbReference>
<keyword evidence="3" id="KW-1185">Reference proteome</keyword>
<dbReference type="CDD" id="cd06587">
    <property type="entry name" value="VOC"/>
    <property type="match status" value="1"/>
</dbReference>
<dbReference type="SUPFAM" id="SSF54593">
    <property type="entry name" value="Glyoxalase/Bleomycin resistance protein/Dihydroxybiphenyl dioxygenase"/>
    <property type="match status" value="1"/>
</dbReference>
<evidence type="ECO:0000313" key="2">
    <source>
        <dbReference type="EMBL" id="MDL5156213.1"/>
    </source>
</evidence>
<dbReference type="InterPro" id="IPR004360">
    <property type="entry name" value="Glyas_Fos-R_dOase_dom"/>
</dbReference>
<dbReference type="Pfam" id="PF00903">
    <property type="entry name" value="Glyoxalase"/>
    <property type="match status" value="1"/>
</dbReference>
<gene>
    <name evidence="2" type="ORF">QRT03_09615</name>
</gene>
<sequence length="150" mass="16852">MTPPLRDIHHVKLPVTDLTRSIDFYTAVFDAHRLTEADHLDDDGRLYAVILRVPGLSPLVELRLDPEQAAAHAGFDPLTLAVDDRAALEQWAAHLDHLGVEHSDQITAIQAWLVVFADPDGTRLRLYTLEQHGPELPTNVDDSWITRPRT</sequence>
<reference evidence="2 3" key="1">
    <citation type="submission" date="2023-06" db="EMBL/GenBank/DDBJ databases">
        <title>Actinomycetospora Odt1-22.</title>
        <authorList>
            <person name="Supong K."/>
        </authorList>
    </citation>
    <scope>NUCLEOTIDE SEQUENCE [LARGE SCALE GENOMIC DNA]</scope>
    <source>
        <strain evidence="2 3">Odt1-22</strain>
    </source>
</reference>
<evidence type="ECO:0000259" key="1">
    <source>
        <dbReference type="PROSITE" id="PS51819"/>
    </source>
</evidence>
<dbReference type="Proteomes" id="UP001231924">
    <property type="component" value="Unassembled WGS sequence"/>
</dbReference>
<comment type="caution">
    <text evidence="2">The sequence shown here is derived from an EMBL/GenBank/DDBJ whole genome shotgun (WGS) entry which is preliminary data.</text>
</comment>
<dbReference type="Gene3D" id="3.10.180.10">
    <property type="entry name" value="2,3-Dihydroxybiphenyl 1,2-Dioxygenase, domain 1"/>
    <property type="match status" value="1"/>
</dbReference>
<dbReference type="EMBL" id="JASVWF010000002">
    <property type="protein sequence ID" value="MDL5156213.1"/>
    <property type="molecule type" value="Genomic_DNA"/>
</dbReference>
<protein>
    <submittedName>
        <fullName evidence="2">VOC family protein</fullName>
    </submittedName>
</protein>
<dbReference type="InterPro" id="IPR037523">
    <property type="entry name" value="VOC_core"/>
</dbReference>
<dbReference type="InterPro" id="IPR029068">
    <property type="entry name" value="Glyas_Bleomycin-R_OHBP_Dase"/>
</dbReference>
<name>A0ABT7M6P8_9PSEU</name>
<organism evidence="2 3">
    <name type="scientific">Actinomycetospora termitidis</name>
    <dbReference type="NCBI Taxonomy" id="3053470"/>
    <lineage>
        <taxon>Bacteria</taxon>
        <taxon>Bacillati</taxon>
        <taxon>Actinomycetota</taxon>
        <taxon>Actinomycetes</taxon>
        <taxon>Pseudonocardiales</taxon>
        <taxon>Pseudonocardiaceae</taxon>
        <taxon>Actinomycetospora</taxon>
    </lineage>
</organism>
<evidence type="ECO:0000313" key="3">
    <source>
        <dbReference type="Proteomes" id="UP001231924"/>
    </source>
</evidence>
<feature type="domain" description="VOC" evidence="1">
    <location>
        <begin position="7"/>
        <end position="129"/>
    </location>
</feature>
<proteinExistence type="predicted"/>
<accession>A0ABT7M6P8</accession>